<name>A0A3D6BTY1_9FLAO</name>
<dbReference type="PANTHER" id="PTHR43793:SF1">
    <property type="entry name" value="FAD SYNTHASE"/>
    <property type="match status" value="1"/>
</dbReference>
<evidence type="ECO:0000256" key="2">
    <source>
        <dbReference type="ARBA" id="ARBA00022695"/>
    </source>
</evidence>
<dbReference type="Pfam" id="PF01467">
    <property type="entry name" value="CTP_transf_like"/>
    <property type="match status" value="1"/>
</dbReference>
<dbReference type="InterPro" id="IPR004821">
    <property type="entry name" value="Cyt_trans-like"/>
</dbReference>
<dbReference type="AlphaFoldDB" id="A0A3D6BTY1"/>
<dbReference type="NCBIfam" id="TIGR00125">
    <property type="entry name" value="cyt_tran_rel"/>
    <property type="match status" value="1"/>
</dbReference>
<feature type="domain" description="Cytidyltransferase-like" evidence="3">
    <location>
        <begin position="11"/>
        <end position="102"/>
    </location>
</feature>
<dbReference type="PANTHER" id="PTHR43793">
    <property type="entry name" value="FAD SYNTHASE"/>
    <property type="match status" value="1"/>
</dbReference>
<evidence type="ECO:0000313" key="4">
    <source>
        <dbReference type="EMBL" id="HCY82673.1"/>
    </source>
</evidence>
<dbReference type="SUPFAM" id="SSF52374">
    <property type="entry name" value="Nucleotidylyl transferase"/>
    <property type="match status" value="1"/>
</dbReference>
<gene>
    <name evidence="4" type="ORF">DHV22_14305</name>
</gene>
<dbReference type="InterPro" id="IPR014729">
    <property type="entry name" value="Rossmann-like_a/b/a_fold"/>
</dbReference>
<dbReference type="Proteomes" id="UP000263268">
    <property type="component" value="Unassembled WGS sequence"/>
</dbReference>
<evidence type="ECO:0000259" key="3">
    <source>
        <dbReference type="Pfam" id="PF01467"/>
    </source>
</evidence>
<evidence type="ECO:0000256" key="1">
    <source>
        <dbReference type="ARBA" id="ARBA00022679"/>
    </source>
</evidence>
<dbReference type="Gene3D" id="3.40.50.620">
    <property type="entry name" value="HUPs"/>
    <property type="match status" value="1"/>
</dbReference>
<dbReference type="InterPro" id="IPR050385">
    <property type="entry name" value="Archaeal_FAD_synthase"/>
</dbReference>
<sequence>MTEERPTVMVSGGFDPVHAGHIRMIRHAAQYGDVIVIANSDDWLYRKKGFVFMEWEKRVEILNAIKGVVIVDSVDDSDGTVCDAIKRHVPTYFANGGDRGRSNTPEQSVCEELDVKLLWGIGGEEKIDSSSDLAKKARDFEVPPQRSTPIVSER</sequence>
<protein>
    <recommendedName>
        <fullName evidence="3">Cytidyltransferase-like domain-containing protein</fullName>
    </recommendedName>
</protein>
<reference evidence="4 5" key="1">
    <citation type="journal article" date="2018" name="Nat. Biotechnol.">
        <title>A standardized bacterial taxonomy based on genome phylogeny substantially revises the tree of life.</title>
        <authorList>
            <person name="Parks D.H."/>
            <person name="Chuvochina M."/>
            <person name="Waite D.W."/>
            <person name="Rinke C."/>
            <person name="Skarshewski A."/>
            <person name="Chaumeil P.A."/>
            <person name="Hugenholtz P."/>
        </authorList>
    </citation>
    <scope>NUCLEOTIDE SEQUENCE [LARGE SCALE GENOMIC DNA]</scope>
    <source>
        <strain evidence="4">UBA10227</strain>
    </source>
</reference>
<accession>A0A3D6BTY1</accession>
<keyword evidence="1" id="KW-0808">Transferase</keyword>
<keyword evidence="2" id="KW-0548">Nucleotidyltransferase</keyword>
<proteinExistence type="predicted"/>
<dbReference type="GO" id="GO:0016779">
    <property type="term" value="F:nucleotidyltransferase activity"/>
    <property type="evidence" value="ECO:0007669"/>
    <property type="project" value="UniProtKB-KW"/>
</dbReference>
<evidence type="ECO:0000313" key="5">
    <source>
        <dbReference type="Proteomes" id="UP000263268"/>
    </source>
</evidence>
<organism evidence="4 5">
    <name type="scientific">Xanthomarina gelatinilytica</name>
    <dbReference type="NCBI Taxonomy" id="1137281"/>
    <lineage>
        <taxon>Bacteria</taxon>
        <taxon>Pseudomonadati</taxon>
        <taxon>Bacteroidota</taxon>
        <taxon>Flavobacteriia</taxon>
        <taxon>Flavobacteriales</taxon>
        <taxon>Flavobacteriaceae</taxon>
        <taxon>Xanthomarina</taxon>
    </lineage>
</organism>
<dbReference type="EMBL" id="DPRK01000225">
    <property type="protein sequence ID" value="HCY82673.1"/>
    <property type="molecule type" value="Genomic_DNA"/>
</dbReference>
<comment type="caution">
    <text evidence="4">The sequence shown here is derived from an EMBL/GenBank/DDBJ whole genome shotgun (WGS) entry which is preliminary data.</text>
</comment>